<accession>A0A975SXI9</accession>
<dbReference type="Pfam" id="PF10094">
    <property type="entry name" value="DUF2332"/>
    <property type="match status" value="1"/>
</dbReference>
<dbReference type="KEGG" id="nps:KRR39_20565"/>
<sequence>MNPVGGEETAQSYRDFAEQARGSSACFTDWALAVAADPEVLALVESLPAAKRQPNLVLAAARWHGAPAPGPYDGLRTVLLDDWDAVRATVLSRATQTNEVGRCATLLPVLAGLPGPLALLEVGASAGLCLYPDRYSYRYPGHPLDPVDGPSRVLLECLVDGDPPLPDALPEVVWRGGIDLNPLDVRDDDAMRWLRTLVWPEHEDRRTRLAAAVDLAREDPPTLVRGDLNDALPDLVEQAPEDATLVVFHSAVLAYLSAQDRDLFALQMAVTPGHWVANEGPRVLPTVAATAPEGPPPGAVVGPAPFLLALDGRAVAWTEPHGRALTWR</sequence>
<organism evidence="1 2">
    <name type="scientific">Nocardioides panacis</name>
    <dbReference type="NCBI Taxonomy" id="2849501"/>
    <lineage>
        <taxon>Bacteria</taxon>
        <taxon>Bacillati</taxon>
        <taxon>Actinomycetota</taxon>
        <taxon>Actinomycetes</taxon>
        <taxon>Propionibacteriales</taxon>
        <taxon>Nocardioidaceae</taxon>
        <taxon>Nocardioides</taxon>
    </lineage>
</organism>
<evidence type="ECO:0000313" key="1">
    <source>
        <dbReference type="EMBL" id="QWZ07757.1"/>
    </source>
</evidence>
<proteinExistence type="predicted"/>
<dbReference type="RefSeq" id="WP_216939267.1">
    <property type="nucleotide sequence ID" value="NZ_CP077062.1"/>
</dbReference>
<protein>
    <submittedName>
        <fullName evidence="1">DUF2332 domain-containing protein</fullName>
    </submittedName>
</protein>
<dbReference type="InterPro" id="IPR011200">
    <property type="entry name" value="UCP012608"/>
</dbReference>
<dbReference type="AlphaFoldDB" id="A0A975SXI9"/>
<evidence type="ECO:0000313" key="2">
    <source>
        <dbReference type="Proteomes" id="UP000683575"/>
    </source>
</evidence>
<dbReference type="Proteomes" id="UP000683575">
    <property type="component" value="Chromosome"/>
</dbReference>
<reference evidence="1" key="1">
    <citation type="submission" date="2021-06" db="EMBL/GenBank/DDBJ databases">
        <title>Complete genome sequence of Nocardioides sp. G188.</title>
        <authorList>
            <person name="Im W.-T."/>
        </authorList>
    </citation>
    <scope>NUCLEOTIDE SEQUENCE</scope>
    <source>
        <strain evidence="1">G188</strain>
    </source>
</reference>
<name>A0A975SXI9_9ACTN</name>
<dbReference type="EMBL" id="CP077062">
    <property type="protein sequence ID" value="QWZ07757.1"/>
    <property type="molecule type" value="Genomic_DNA"/>
</dbReference>
<gene>
    <name evidence="1" type="ORF">KRR39_20565</name>
</gene>
<keyword evidence="2" id="KW-1185">Reference proteome</keyword>